<evidence type="ECO:0000256" key="3">
    <source>
        <dbReference type="ARBA" id="ARBA00023002"/>
    </source>
</evidence>
<evidence type="ECO:0000256" key="4">
    <source>
        <dbReference type="SAM" id="MobiDB-lite"/>
    </source>
</evidence>
<proteinExistence type="predicted"/>
<reference evidence="5" key="1">
    <citation type="submission" date="2020-07" db="EMBL/GenBank/DDBJ databases">
        <title>Ethylene signaling mediates host invasion by parasitic plants.</title>
        <authorList>
            <person name="Yoshida S."/>
        </authorList>
    </citation>
    <scope>NUCLEOTIDE SEQUENCE</scope>
    <source>
        <strain evidence="5">Okayama</strain>
    </source>
</reference>
<dbReference type="Gene3D" id="3.90.180.10">
    <property type="entry name" value="Medium-chain alcohol dehydrogenases, catalytic domain"/>
    <property type="match status" value="1"/>
</dbReference>
<dbReference type="EMBL" id="BMAC01000520">
    <property type="protein sequence ID" value="GFP98221.1"/>
    <property type="molecule type" value="Genomic_DNA"/>
</dbReference>
<dbReference type="OrthoDB" id="1730071at2759"/>
<dbReference type="Proteomes" id="UP000653305">
    <property type="component" value="Unassembled WGS sequence"/>
</dbReference>
<keyword evidence="2" id="KW-0862">Zinc</keyword>
<gene>
    <name evidence="5" type="ORF">PHJA_001966100</name>
</gene>
<dbReference type="InterPro" id="IPR011032">
    <property type="entry name" value="GroES-like_sf"/>
</dbReference>
<name>A0A830CV66_9LAMI</name>
<dbReference type="InterPro" id="IPR047109">
    <property type="entry name" value="CAD-like"/>
</dbReference>
<keyword evidence="6" id="KW-1185">Reference proteome</keyword>
<evidence type="ECO:0000313" key="5">
    <source>
        <dbReference type="EMBL" id="GFP98221.1"/>
    </source>
</evidence>
<keyword evidence="3" id="KW-0560">Oxidoreductase</keyword>
<dbReference type="GO" id="GO:0046872">
    <property type="term" value="F:metal ion binding"/>
    <property type="evidence" value="ECO:0007669"/>
    <property type="project" value="UniProtKB-KW"/>
</dbReference>
<comment type="caution">
    <text evidence="5">The sequence shown here is derived from an EMBL/GenBank/DDBJ whole genome shotgun (WGS) entry which is preliminary data.</text>
</comment>
<organism evidence="5 6">
    <name type="scientific">Phtheirospermum japonicum</name>
    <dbReference type="NCBI Taxonomy" id="374723"/>
    <lineage>
        <taxon>Eukaryota</taxon>
        <taxon>Viridiplantae</taxon>
        <taxon>Streptophyta</taxon>
        <taxon>Embryophyta</taxon>
        <taxon>Tracheophyta</taxon>
        <taxon>Spermatophyta</taxon>
        <taxon>Magnoliopsida</taxon>
        <taxon>eudicotyledons</taxon>
        <taxon>Gunneridae</taxon>
        <taxon>Pentapetalae</taxon>
        <taxon>asterids</taxon>
        <taxon>lamiids</taxon>
        <taxon>Lamiales</taxon>
        <taxon>Orobanchaceae</taxon>
        <taxon>Orobanchaceae incertae sedis</taxon>
        <taxon>Phtheirospermum</taxon>
    </lineage>
</organism>
<dbReference type="PANTHER" id="PTHR42683">
    <property type="entry name" value="ALDEHYDE REDUCTASE"/>
    <property type="match status" value="1"/>
</dbReference>
<evidence type="ECO:0000256" key="2">
    <source>
        <dbReference type="ARBA" id="ARBA00022833"/>
    </source>
</evidence>
<dbReference type="GO" id="GO:0016616">
    <property type="term" value="F:oxidoreductase activity, acting on the CH-OH group of donors, NAD or NADP as acceptor"/>
    <property type="evidence" value="ECO:0007669"/>
    <property type="project" value="InterPro"/>
</dbReference>
<keyword evidence="1" id="KW-0479">Metal-binding</keyword>
<dbReference type="AlphaFoldDB" id="A0A830CV66"/>
<evidence type="ECO:0000313" key="6">
    <source>
        <dbReference type="Proteomes" id="UP000653305"/>
    </source>
</evidence>
<sequence>MVGSCRKCDQCVNNLENYCSKSIFTYSSIDTDGTVTQGGYSNIMVADERFIVRWPQSFPLDRGAPLLCAGPPLTVPSVTTASTSRASTSVSSGSAASAT</sequence>
<evidence type="ECO:0000256" key="1">
    <source>
        <dbReference type="ARBA" id="ARBA00022723"/>
    </source>
</evidence>
<feature type="region of interest" description="Disordered" evidence="4">
    <location>
        <begin position="78"/>
        <end position="99"/>
    </location>
</feature>
<protein>
    <submittedName>
        <fullName evidence="5">Geraniol dehydrogenase 1</fullName>
    </submittedName>
</protein>
<dbReference type="SUPFAM" id="SSF50129">
    <property type="entry name" value="GroES-like"/>
    <property type="match status" value="1"/>
</dbReference>
<accession>A0A830CV66</accession>